<gene>
    <name evidence="2" type="ORF">STAS_17736</name>
</gene>
<dbReference type="AlphaFoldDB" id="A0A5A7Q7L4"/>
<organism evidence="2 3">
    <name type="scientific">Striga asiatica</name>
    <name type="common">Asiatic witchweed</name>
    <name type="synonym">Buchnera asiatica</name>
    <dbReference type="NCBI Taxonomy" id="4170"/>
    <lineage>
        <taxon>Eukaryota</taxon>
        <taxon>Viridiplantae</taxon>
        <taxon>Streptophyta</taxon>
        <taxon>Embryophyta</taxon>
        <taxon>Tracheophyta</taxon>
        <taxon>Spermatophyta</taxon>
        <taxon>Magnoliopsida</taxon>
        <taxon>eudicotyledons</taxon>
        <taxon>Gunneridae</taxon>
        <taxon>Pentapetalae</taxon>
        <taxon>asterids</taxon>
        <taxon>lamiids</taxon>
        <taxon>Lamiales</taxon>
        <taxon>Orobanchaceae</taxon>
        <taxon>Buchnereae</taxon>
        <taxon>Striga</taxon>
    </lineage>
</organism>
<name>A0A5A7Q7L4_STRAF</name>
<sequence>MDIDLMMNCRNTSSFTIYFLPWEEKTASGLQDVQELLRLFLSSAALLPDGGIMASDYGVVASAAMSKFERDISLLGRNWTGHAQFRRAQTASSRHQTTTTNIQGLR</sequence>
<feature type="compositionally biased region" description="Polar residues" evidence="1">
    <location>
        <begin position="87"/>
        <end position="106"/>
    </location>
</feature>
<dbReference type="EMBL" id="BKCP01006060">
    <property type="protein sequence ID" value="GER41034.1"/>
    <property type="molecule type" value="Genomic_DNA"/>
</dbReference>
<accession>A0A5A7Q7L4</accession>
<dbReference type="Proteomes" id="UP000325081">
    <property type="component" value="Unassembled WGS sequence"/>
</dbReference>
<evidence type="ECO:0000313" key="2">
    <source>
        <dbReference type="EMBL" id="GER41034.1"/>
    </source>
</evidence>
<reference evidence="3" key="1">
    <citation type="journal article" date="2019" name="Curr. Biol.">
        <title>Genome Sequence of Striga asiatica Provides Insight into the Evolution of Plant Parasitism.</title>
        <authorList>
            <person name="Yoshida S."/>
            <person name="Kim S."/>
            <person name="Wafula E.K."/>
            <person name="Tanskanen J."/>
            <person name="Kim Y.M."/>
            <person name="Honaas L."/>
            <person name="Yang Z."/>
            <person name="Spallek T."/>
            <person name="Conn C.E."/>
            <person name="Ichihashi Y."/>
            <person name="Cheong K."/>
            <person name="Cui S."/>
            <person name="Der J.P."/>
            <person name="Gundlach H."/>
            <person name="Jiao Y."/>
            <person name="Hori C."/>
            <person name="Ishida J.K."/>
            <person name="Kasahara H."/>
            <person name="Kiba T."/>
            <person name="Kim M.S."/>
            <person name="Koo N."/>
            <person name="Laohavisit A."/>
            <person name="Lee Y.H."/>
            <person name="Lumba S."/>
            <person name="McCourt P."/>
            <person name="Mortimer J.C."/>
            <person name="Mutuku J.M."/>
            <person name="Nomura T."/>
            <person name="Sasaki-Sekimoto Y."/>
            <person name="Seto Y."/>
            <person name="Wang Y."/>
            <person name="Wakatake T."/>
            <person name="Sakakibara H."/>
            <person name="Demura T."/>
            <person name="Yamaguchi S."/>
            <person name="Yoneyama K."/>
            <person name="Manabe R.I."/>
            <person name="Nelson D.C."/>
            <person name="Schulman A.H."/>
            <person name="Timko M.P."/>
            <person name="dePamphilis C.W."/>
            <person name="Choi D."/>
            <person name="Shirasu K."/>
        </authorList>
    </citation>
    <scope>NUCLEOTIDE SEQUENCE [LARGE SCALE GENOMIC DNA]</scope>
    <source>
        <strain evidence="3">cv. UVA1</strain>
    </source>
</reference>
<proteinExistence type="predicted"/>
<evidence type="ECO:0000256" key="1">
    <source>
        <dbReference type="SAM" id="MobiDB-lite"/>
    </source>
</evidence>
<protein>
    <submittedName>
        <fullName evidence="2">WRKY transcription factor</fullName>
    </submittedName>
</protein>
<dbReference type="OrthoDB" id="10610319at2759"/>
<keyword evidence="3" id="KW-1185">Reference proteome</keyword>
<evidence type="ECO:0000313" key="3">
    <source>
        <dbReference type="Proteomes" id="UP000325081"/>
    </source>
</evidence>
<feature type="region of interest" description="Disordered" evidence="1">
    <location>
        <begin position="86"/>
        <end position="106"/>
    </location>
</feature>
<comment type="caution">
    <text evidence="2">The sequence shown here is derived from an EMBL/GenBank/DDBJ whole genome shotgun (WGS) entry which is preliminary data.</text>
</comment>